<feature type="compositionally biased region" description="Acidic residues" evidence="2">
    <location>
        <begin position="68"/>
        <end position="83"/>
    </location>
</feature>
<dbReference type="SUPFAM" id="SSF46689">
    <property type="entry name" value="Homeodomain-like"/>
    <property type="match status" value="1"/>
</dbReference>
<name>A0ABY6GPX1_9GAMM</name>
<dbReference type="Pfam" id="PF01527">
    <property type="entry name" value="HTH_Tnp_1"/>
    <property type="match status" value="1"/>
</dbReference>
<dbReference type="RefSeq" id="WP_262596164.1">
    <property type="nucleotide sequence ID" value="NZ_CP103300.1"/>
</dbReference>
<feature type="compositionally biased region" description="Low complexity" evidence="2">
    <location>
        <begin position="101"/>
        <end position="113"/>
    </location>
</feature>
<evidence type="ECO:0000313" key="4">
    <source>
        <dbReference type="Proteomes" id="UP001163255"/>
    </source>
</evidence>
<protein>
    <submittedName>
        <fullName evidence="3">Transposase</fullName>
    </submittedName>
</protein>
<accession>A0ABY6GPX1</accession>
<keyword evidence="4" id="KW-1185">Reference proteome</keyword>
<gene>
    <name evidence="3" type="ORF">NX720_17090</name>
</gene>
<reference evidence="3" key="1">
    <citation type="submission" date="2022-10" db="EMBL/GenBank/DDBJ databases">
        <title>Completed Genome Sequence of two octocoral isolated bacterium, Endozoicomonas euniceicola EF212T and Endozoicomonas gorgoniicola PS125T.</title>
        <authorList>
            <person name="Chiou Y.-J."/>
            <person name="Chen Y.-H."/>
        </authorList>
    </citation>
    <scope>NUCLEOTIDE SEQUENCE</scope>
    <source>
        <strain evidence="3">EF212</strain>
    </source>
</reference>
<dbReference type="InterPro" id="IPR009057">
    <property type="entry name" value="Homeodomain-like_sf"/>
</dbReference>
<evidence type="ECO:0000256" key="2">
    <source>
        <dbReference type="SAM" id="MobiDB-lite"/>
    </source>
</evidence>
<organism evidence="3 4">
    <name type="scientific">Endozoicomonas euniceicola</name>
    <dbReference type="NCBI Taxonomy" id="1234143"/>
    <lineage>
        <taxon>Bacteria</taxon>
        <taxon>Pseudomonadati</taxon>
        <taxon>Pseudomonadota</taxon>
        <taxon>Gammaproteobacteria</taxon>
        <taxon>Oceanospirillales</taxon>
        <taxon>Endozoicomonadaceae</taxon>
        <taxon>Endozoicomonas</taxon>
    </lineage>
</organism>
<dbReference type="EMBL" id="CP103300">
    <property type="protein sequence ID" value="UYM14597.1"/>
    <property type="molecule type" value="Genomic_DNA"/>
</dbReference>
<sequence>MAEKRRRKSNYSPEFMDKAVDIALASVLPDKEVARLLGVNASTLATWKGKRARMIIGPQQPQEAMSFEIEEEQDATDVSDNESFDASPYEASDEPIPPQPDASSQDASSQDASSQHEDAKLILNDVAKLIPEEINQLRRENLRLKNEKDVLQEALIILAGSYLRA</sequence>
<evidence type="ECO:0000313" key="3">
    <source>
        <dbReference type="EMBL" id="UYM14597.1"/>
    </source>
</evidence>
<feature type="region of interest" description="Disordered" evidence="2">
    <location>
        <begin position="55"/>
        <end position="117"/>
    </location>
</feature>
<dbReference type="InterPro" id="IPR002514">
    <property type="entry name" value="Transposase_8"/>
</dbReference>
<proteinExistence type="inferred from homology"/>
<evidence type="ECO:0000256" key="1">
    <source>
        <dbReference type="ARBA" id="ARBA00009964"/>
    </source>
</evidence>
<dbReference type="Proteomes" id="UP001163255">
    <property type="component" value="Chromosome"/>
</dbReference>
<comment type="similarity">
    <text evidence="1">Belongs to the transposase 8 family.</text>
</comment>